<dbReference type="Pfam" id="PF12937">
    <property type="entry name" value="F-box-like"/>
    <property type="match status" value="1"/>
</dbReference>
<dbReference type="EMBL" id="JAZGSY010000393">
    <property type="protein sequence ID" value="KAL1836588.1"/>
    <property type="molecule type" value="Genomic_DNA"/>
</dbReference>
<dbReference type="InterPro" id="IPR036770">
    <property type="entry name" value="Ankyrin_rpt-contain_sf"/>
</dbReference>
<comment type="caution">
    <text evidence="3">The sequence shown here is derived from an EMBL/GenBank/DDBJ whole genome shotgun (WGS) entry which is preliminary data.</text>
</comment>
<dbReference type="Proteomes" id="UP001583172">
    <property type="component" value="Unassembled WGS sequence"/>
</dbReference>
<dbReference type="InterPro" id="IPR001810">
    <property type="entry name" value="F-box_dom"/>
</dbReference>
<evidence type="ECO:0000259" key="2">
    <source>
        <dbReference type="PROSITE" id="PS50181"/>
    </source>
</evidence>
<protein>
    <recommendedName>
        <fullName evidence="2">F-box domain-containing protein</fullName>
    </recommendedName>
</protein>
<dbReference type="PROSITE" id="PS50181">
    <property type="entry name" value="FBOX"/>
    <property type="match status" value="1"/>
</dbReference>
<dbReference type="Gene3D" id="1.25.40.20">
    <property type="entry name" value="Ankyrin repeat-containing domain"/>
    <property type="match status" value="1"/>
</dbReference>
<evidence type="ECO:0000256" key="1">
    <source>
        <dbReference type="SAM" id="MobiDB-lite"/>
    </source>
</evidence>
<accession>A0ABR3V490</accession>
<keyword evidence="4" id="KW-1185">Reference proteome</keyword>
<dbReference type="InterPro" id="IPR036047">
    <property type="entry name" value="F-box-like_dom_sf"/>
</dbReference>
<sequence length="968" mass="106682">MSAHILNLPNEILISITGRLPDLADLVALGRTCRRLYSVADAELFARIPRSYADVRHALFYFAENGLIESVRRLLDLGVDPNVMYCSPVPRDCLLRVLAAQGRRPGRLPLIDRKLVQEYITVTLSTMAADADLSESYRRLLNSPPLVPDSRLGSDDDLSYNFLLQDLHAIVFQHDVAWDRVLDKVTMADGCDPPTSLDSHYLWTPLYVAASRGDDHLDWSTGLLRAKPPPIEYALAAGHLQTVGRFLLERTAEPNMPRDSPERSRKTLLQLGAERHGTLGFALHFKRYSDALWLMDMGVTMCSSGKSLVYASLDAPHVSAADEEHLIPVLRRLISEANQSHLNLESNMTQCLMLAAGKHMPQTLRLLLALVEQRSLSLPDLIFQGLLNSATGNPDSPAAVETIKLLIDYGVAAGAIPLPTLTAWFSSDPFRTMPLSPEFVPSHRNLNLGKPGVAAAQLAIAQFIYERLDASPDGVHDEDLRAALLSVCQPGALPLCRWFASVKALRLVTKDDLRIMLFRTAMSERFGGNDPDLARWVLEQCDGSMRLQILWGCDVGDIICRSQGMTVAEVLLSYGAPPVPKWLRSKISCRDVPPRAIFSCRTRKRLRFLRFRSHGSDHAIIMACLRPDSPGAPGVLRHALAAEKEQAKDFVTNTIYFPPAAEKPYPLASLICCAAHPTGAQPTNTPLSEPQRLAMLKTLLAHGADVHDTLVECEPPPSSNNTTTAHPHNGYPEPGSGPSEPLWRALATGDEAEIARLQDQQHQQHHPSISENPAPPRWKLADVHRPVICAINSRLPSLVRLMLEEQPLTEPNSPAALRYLRAACSGYLRLCPAVLEIVLDKANIDEVDLPTGPDGMTALMCLMAFAKEDDFAEDAPDWVVHPGCRCEDELIGFEKDDLCNMIGMLVSRGAKWTTRSTVTGKTAGEMLSEVVEGGKARKGVYKIHVLEELRRRVRRGEILVEVGAVEGG</sequence>
<reference evidence="3 4" key="1">
    <citation type="journal article" date="2024" name="Commun. Biol.">
        <title>Comparative genomic analysis of thermophilic fungi reveals convergent evolutionary adaptations and gene losses.</title>
        <authorList>
            <person name="Steindorff A.S."/>
            <person name="Aguilar-Pontes M.V."/>
            <person name="Robinson A.J."/>
            <person name="Andreopoulos B."/>
            <person name="LaButti K."/>
            <person name="Kuo A."/>
            <person name="Mondo S."/>
            <person name="Riley R."/>
            <person name="Otillar R."/>
            <person name="Haridas S."/>
            <person name="Lipzen A."/>
            <person name="Grimwood J."/>
            <person name="Schmutz J."/>
            <person name="Clum A."/>
            <person name="Reid I.D."/>
            <person name="Moisan M.C."/>
            <person name="Butler G."/>
            <person name="Nguyen T.T.M."/>
            <person name="Dewar K."/>
            <person name="Conant G."/>
            <person name="Drula E."/>
            <person name="Henrissat B."/>
            <person name="Hansel C."/>
            <person name="Singer S."/>
            <person name="Hutchinson M.I."/>
            <person name="de Vries R.P."/>
            <person name="Natvig D.O."/>
            <person name="Powell A.J."/>
            <person name="Tsang A."/>
            <person name="Grigoriev I.V."/>
        </authorList>
    </citation>
    <scope>NUCLEOTIDE SEQUENCE [LARGE SCALE GENOMIC DNA]</scope>
    <source>
        <strain evidence="3 4">CBS 620.91</strain>
    </source>
</reference>
<feature type="compositionally biased region" description="Polar residues" evidence="1">
    <location>
        <begin position="758"/>
        <end position="771"/>
    </location>
</feature>
<feature type="region of interest" description="Disordered" evidence="1">
    <location>
        <begin position="757"/>
        <end position="776"/>
    </location>
</feature>
<gene>
    <name evidence="3" type="ORF">VTJ49DRAFT_4902</name>
</gene>
<feature type="compositionally biased region" description="Low complexity" evidence="1">
    <location>
        <begin position="732"/>
        <end position="741"/>
    </location>
</feature>
<evidence type="ECO:0000313" key="4">
    <source>
        <dbReference type="Proteomes" id="UP001583172"/>
    </source>
</evidence>
<feature type="domain" description="F-box" evidence="2">
    <location>
        <begin position="2"/>
        <end position="48"/>
    </location>
</feature>
<organism evidence="3 4">
    <name type="scientific">Humicola insolens</name>
    <name type="common">Soft-rot fungus</name>
    <dbReference type="NCBI Taxonomy" id="85995"/>
    <lineage>
        <taxon>Eukaryota</taxon>
        <taxon>Fungi</taxon>
        <taxon>Dikarya</taxon>
        <taxon>Ascomycota</taxon>
        <taxon>Pezizomycotina</taxon>
        <taxon>Sordariomycetes</taxon>
        <taxon>Sordariomycetidae</taxon>
        <taxon>Sordariales</taxon>
        <taxon>Chaetomiaceae</taxon>
        <taxon>Mycothermus</taxon>
    </lineage>
</organism>
<dbReference type="SUPFAM" id="SSF48403">
    <property type="entry name" value="Ankyrin repeat"/>
    <property type="match status" value="1"/>
</dbReference>
<feature type="region of interest" description="Disordered" evidence="1">
    <location>
        <begin position="712"/>
        <end position="743"/>
    </location>
</feature>
<proteinExistence type="predicted"/>
<evidence type="ECO:0000313" key="3">
    <source>
        <dbReference type="EMBL" id="KAL1836588.1"/>
    </source>
</evidence>
<dbReference type="SUPFAM" id="SSF81383">
    <property type="entry name" value="F-box domain"/>
    <property type="match status" value="1"/>
</dbReference>
<name>A0ABR3V490_HUMIN</name>